<evidence type="ECO:0000313" key="6">
    <source>
        <dbReference type="EMBL" id="ETS83495.1"/>
    </source>
</evidence>
<evidence type="ECO:0000256" key="1">
    <source>
        <dbReference type="ARBA" id="ARBA00022723"/>
    </source>
</evidence>
<dbReference type="Pfam" id="PF01753">
    <property type="entry name" value="zf-MYND"/>
    <property type="match status" value="1"/>
</dbReference>
<evidence type="ECO:0000256" key="4">
    <source>
        <dbReference type="PROSITE-ProRule" id="PRU00134"/>
    </source>
</evidence>
<organism evidence="6 7">
    <name type="scientific">Pestalotiopsis fici (strain W106-1 / CGMCC3.15140)</name>
    <dbReference type="NCBI Taxonomy" id="1229662"/>
    <lineage>
        <taxon>Eukaryota</taxon>
        <taxon>Fungi</taxon>
        <taxon>Dikarya</taxon>
        <taxon>Ascomycota</taxon>
        <taxon>Pezizomycotina</taxon>
        <taxon>Sordariomycetes</taxon>
        <taxon>Xylariomycetidae</taxon>
        <taxon>Amphisphaeriales</taxon>
        <taxon>Sporocadaceae</taxon>
        <taxon>Pestalotiopsis</taxon>
    </lineage>
</organism>
<keyword evidence="7" id="KW-1185">Reference proteome</keyword>
<dbReference type="STRING" id="1229662.W3XBS4"/>
<dbReference type="InParanoid" id="W3XBS4"/>
<keyword evidence="3" id="KW-0862">Zinc</keyword>
<evidence type="ECO:0000259" key="5">
    <source>
        <dbReference type="PROSITE" id="PS50865"/>
    </source>
</evidence>
<dbReference type="HOGENOM" id="CLU_1090013_0_0_1"/>
<dbReference type="RefSeq" id="XP_007832143.1">
    <property type="nucleotide sequence ID" value="XM_007833952.1"/>
</dbReference>
<dbReference type="OrthoDB" id="432970at2759"/>
<dbReference type="PROSITE" id="PS01360">
    <property type="entry name" value="ZF_MYND_1"/>
    <property type="match status" value="1"/>
</dbReference>
<gene>
    <name evidence="6" type="ORF">PFICI_05371</name>
</gene>
<dbReference type="GeneID" id="19270384"/>
<protein>
    <recommendedName>
        <fullName evidence="5">MYND-type domain-containing protein</fullName>
    </recommendedName>
</protein>
<dbReference type="PROSITE" id="PS50865">
    <property type="entry name" value="ZF_MYND_2"/>
    <property type="match status" value="1"/>
</dbReference>
<sequence length="230" mass="25511">MSTPTTPKCANEACQSGQRDNLLACGRCQAVQYCSKGCQKQDWKYHKVPCQKAAGVPIGSLACNQKFAIHDPKAQTLAKDMGMKPSPADFLAYPLRRLALTRKDTPGNLPLFFGDRDRPDIRSAIKEFRIEALLRPPPGSPTYAHAKPGRLEEGLPAWTPQPASLDEAKEVQEIRKMQQIIVDHSGPRGTKDITSDDMMSILTIHYPERWAEMLPLYNLTLNALDQGAQA</sequence>
<keyword evidence="1" id="KW-0479">Metal-binding</keyword>
<name>W3XBS4_PESFW</name>
<dbReference type="InterPro" id="IPR002893">
    <property type="entry name" value="Znf_MYND"/>
</dbReference>
<accession>W3XBS4</accession>
<dbReference type="Gene3D" id="6.10.140.2220">
    <property type="match status" value="1"/>
</dbReference>
<proteinExistence type="predicted"/>
<dbReference type="AlphaFoldDB" id="W3XBS4"/>
<evidence type="ECO:0000256" key="2">
    <source>
        <dbReference type="ARBA" id="ARBA00022771"/>
    </source>
</evidence>
<dbReference type="OMA" id="CANEACQ"/>
<dbReference type="eggNOG" id="ENOG502QWK5">
    <property type="taxonomic scope" value="Eukaryota"/>
</dbReference>
<evidence type="ECO:0000313" key="7">
    <source>
        <dbReference type="Proteomes" id="UP000030651"/>
    </source>
</evidence>
<dbReference type="KEGG" id="pfy:PFICI_05371"/>
<reference evidence="7" key="1">
    <citation type="journal article" date="2015" name="BMC Genomics">
        <title>Genomic and transcriptomic analysis of the endophytic fungus Pestalotiopsis fici reveals its lifestyle and high potential for synthesis of natural products.</title>
        <authorList>
            <person name="Wang X."/>
            <person name="Zhang X."/>
            <person name="Liu L."/>
            <person name="Xiang M."/>
            <person name="Wang W."/>
            <person name="Sun X."/>
            <person name="Che Y."/>
            <person name="Guo L."/>
            <person name="Liu G."/>
            <person name="Guo L."/>
            <person name="Wang C."/>
            <person name="Yin W.B."/>
            <person name="Stadler M."/>
            <person name="Zhang X."/>
            <person name="Liu X."/>
        </authorList>
    </citation>
    <scope>NUCLEOTIDE SEQUENCE [LARGE SCALE GENOMIC DNA]</scope>
    <source>
        <strain evidence="7">W106-1 / CGMCC3.15140</strain>
    </source>
</reference>
<feature type="domain" description="MYND-type" evidence="5">
    <location>
        <begin position="6"/>
        <end position="50"/>
    </location>
</feature>
<dbReference type="EMBL" id="KI912111">
    <property type="protein sequence ID" value="ETS83495.1"/>
    <property type="molecule type" value="Genomic_DNA"/>
</dbReference>
<dbReference type="GO" id="GO:0008270">
    <property type="term" value="F:zinc ion binding"/>
    <property type="evidence" value="ECO:0007669"/>
    <property type="project" value="UniProtKB-KW"/>
</dbReference>
<keyword evidence="2 4" id="KW-0863">Zinc-finger</keyword>
<evidence type="ECO:0000256" key="3">
    <source>
        <dbReference type="ARBA" id="ARBA00022833"/>
    </source>
</evidence>
<dbReference type="Proteomes" id="UP000030651">
    <property type="component" value="Unassembled WGS sequence"/>
</dbReference>
<dbReference type="SUPFAM" id="SSF144232">
    <property type="entry name" value="HIT/MYND zinc finger-like"/>
    <property type="match status" value="1"/>
</dbReference>